<dbReference type="PROSITE" id="PS00599">
    <property type="entry name" value="AA_TRANSFER_CLASS_2"/>
    <property type="match status" value="1"/>
</dbReference>
<dbReference type="AlphaFoldDB" id="A0A4R8A2K8"/>
<sequence length="338" mass="38800">MKKIDAYEANQQQGLLLNANENPKNIDADILESIIEDIKNIDFNRYPDNDVTMIREAYASYIGVDADQIMVGNGSDEVLGLLIHLRLGSNKTLYTLEYDFSMYDYYATLQDANIVRFPLKVEDTFDVDSFIQLGKKANPDLICFSNPNNPTGRCIEKEDLIKIVEAFANTYVIIDEAYAEFSDSSMIDQVDVYKNLLVTRTLSKAFGLAAIRCGMMIAHKETMETLQTYKVPYNVNTLTQVVATRVLQQKERVQENIEQIKQARDVMYEDYGRDKPKNVTLYPSCANYFYGTSTNKEKLLQLMDDAQIIIRNFKDEYFRITVGSNEDNKKVMDILRKV</sequence>
<dbReference type="InterPro" id="IPR015421">
    <property type="entry name" value="PyrdxlP-dep_Trfase_major"/>
</dbReference>
<comment type="caution">
    <text evidence="13">The sequence shown here is derived from an EMBL/GenBank/DDBJ whole genome shotgun (WGS) entry which is preliminary data.</text>
</comment>
<dbReference type="GO" id="GO:0030170">
    <property type="term" value="F:pyridoxal phosphate binding"/>
    <property type="evidence" value="ECO:0007669"/>
    <property type="project" value="InterPro"/>
</dbReference>
<dbReference type="InterPro" id="IPR015422">
    <property type="entry name" value="PyrdxlP-dep_Trfase_small"/>
</dbReference>
<evidence type="ECO:0000256" key="8">
    <source>
        <dbReference type="ARBA" id="ARBA00023102"/>
    </source>
</evidence>
<dbReference type="GO" id="GO:0004400">
    <property type="term" value="F:histidinol-phosphate transaminase activity"/>
    <property type="evidence" value="ECO:0007669"/>
    <property type="project" value="InterPro"/>
</dbReference>
<dbReference type="SUPFAM" id="SSF53383">
    <property type="entry name" value="PLP-dependent transferases"/>
    <property type="match status" value="1"/>
</dbReference>
<evidence type="ECO:0000256" key="6">
    <source>
        <dbReference type="ARBA" id="ARBA00022679"/>
    </source>
</evidence>
<keyword evidence="8" id="KW-0368">Histidine biosynthesis</keyword>
<comment type="subunit">
    <text evidence="3">Homodimer.</text>
</comment>
<evidence type="ECO:0000256" key="7">
    <source>
        <dbReference type="ARBA" id="ARBA00022898"/>
    </source>
</evidence>
<dbReference type="Gene3D" id="3.90.1150.10">
    <property type="entry name" value="Aspartate Aminotransferase, domain 1"/>
    <property type="match status" value="1"/>
</dbReference>
<comment type="pathway">
    <text evidence="9">Amino-acid biosynthesis.</text>
</comment>
<dbReference type="NCBIfam" id="TIGR01141">
    <property type="entry name" value="hisC"/>
    <property type="match status" value="1"/>
</dbReference>
<keyword evidence="14" id="KW-1185">Reference proteome</keyword>
<dbReference type="InterPro" id="IPR005861">
    <property type="entry name" value="HisP_aminotrans"/>
</dbReference>
<dbReference type="InterPro" id="IPR015424">
    <property type="entry name" value="PyrdxlP-dep_Trfase"/>
</dbReference>
<gene>
    <name evidence="13" type="ORF">EDD63_10836</name>
</gene>
<evidence type="ECO:0000256" key="1">
    <source>
        <dbReference type="ARBA" id="ARBA00001933"/>
    </source>
</evidence>
<feature type="coiled-coil region" evidence="11">
    <location>
        <begin position="243"/>
        <end position="270"/>
    </location>
</feature>
<dbReference type="EMBL" id="SODD01000008">
    <property type="protein sequence ID" value="TDW24682.1"/>
    <property type="molecule type" value="Genomic_DNA"/>
</dbReference>
<keyword evidence="6 13" id="KW-0808">Transferase</keyword>
<dbReference type="GO" id="GO:0000105">
    <property type="term" value="P:L-histidine biosynthetic process"/>
    <property type="evidence" value="ECO:0007669"/>
    <property type="project" value="UniProtKB-KW"/>
</dbReference>
<evidence type="ECO:0000313" key="14">
    <source>
        <dbReference type="Proteomes" id="UP000294743"/>
    </source>
</evidence>
<dbReference type="InterPro" id="IPR001917">
    <property type="entry name" value="Aminotrans_II_pyridoxalP_BS"/>
</dbReference>
<keyword evidence="7 10" id="KW-0663">Pyridoxal phosphate</keyword>
<dbReference type="InterPro" id="IPR004839">
    <property type="entry name" value="Aminotransferase_I/II_large"/>
</dbReference>
<keyword evidence="4 13" id="KW-0032">Aminotransferase</keyword>
<evidence type="ECO:0000256" key="5">
    <source>
        <dbReference type="ARBA" id="ARBA00022605"/>
    </source>
</evidence>
<dbReference type="RefSeq" id="WP_134168630.1">
    <property type="nucleotide sequence ID" value="NZ_SODD01000008.1"/>
</dbReference>
<evidence type="ECO:0000256" key="4">
    <source>
        <dbReference type="ARBA" id="ARBA00022576"/>
    </source>
</evidence>
<dbReference type="Pfam" id="PF00155">
    <property type="entry name" value="Aminotran_1_2"/>
    <property type="match status" value="1"/>
</dbReference>
<proteinExistence type="inferred from homology"/>
<comment type="similarity">
    <text evidence="2">Belongs to the class-II pyridoxal-phosphate-dependent aminotransferase family. Histidinol-phosphate aminotransferase subfamily.</text>
</comment>
<accession>A0A4R8A2K8</accession>
<evidence type="ECO:0000256" key="9">
    <source>
        <dbReference type="ARBA" id="ARBA00029440"/>
    </source>
</evidence>
<evidence type="ECO:0000256" key="3">
    <source>
        <dbReference type="ARBA" id="ARBA00011738"/>
    </source>
</evidence>
<evidence type="ECO:0000256" key="2">
    <source>
        <dbReference type="ARBA" id="ARBA00007970"/>
    </source>
</evidence>
<name>A0A4R8A2K8_9FIRM</name>
<evidence type="ECO:0000259" key="12">
    <source>
        <dbReference type="Pfam" id="PF00155"/>
    </source>
</evidence>
<dbReference type="CDD" id="cd00609">
    <property type="entry name" value="AAT_like"/>
    <property type="match status" value="1"/>
</dbReference>
<dbReference type="Gene3D" id="3.40.640.10">
    <property type="entry name" value="Type I PLP-dependent aspartate aminotransferase-like (Major domain)"/>
    <property type="match status" value="1"/>
</dbReference>
<dbReference type="Proteomes" id="UP000294743">
    <property type="component" value="Unassembled WGS sequence"/>
</dbReference>
<evidence type="ECO:0000256" key="10">
    <source>
        <dbReference type="RuleBase" id="RU003693"/>
    </source>
</evidence>
<dbReference type="PANTHER" id="PTHR42885">
    <property type="entry name" value="HISTIDINOL-PHOSPHATE AMINOTRANSFERASE-RELATED"/>
    <property type="match status" value="1"/>
</dbReference>
<organism evidence="13 14">
    <name type="scientific">Breznakia blatticola</name>
    <dbReference type="NCBI Taxonomy" id="1754012"/>
    <lineage>
        <taxon>Bacteria</taxon>
        <taxon>Bacillati</taxon>
        <taxon>Bacillota</taxon>
        <taxon>Erysipelotrichia</taxon>
        <taxon>Erysipelotrichales</taxon>
        <taxon>Erysipelotrichaceae</taxon>
        <taxon>Breznakia</taxon>
    </lineage>
</organism>
<evidence type="ECO:0000313" key="13">
    <source>
        <dbReference type="EMBL" id="TDW24682.1"/>
    </source>
</evidence>
<keyword evidence="5" id="KW-0028">Amino-acid biosynthesis</keyword>
<protein>
    <submittedName>
        <fullName evidence="13">Histidinol-phosphate aminotransferase</fullName>
    </submittedName>
</protein>
<comment type="cofactor">
    <cofactor evidence="1 10">
        <name>pyridoxal 5'-phosphate</name>
        <dbReference type="ChEBI" id="CHEBI:597326"/>
    </cofactor>
</comment>
<dbReference type="PANTHER" id="PTHR42885:SF2">
    <property type="entry name" value="HISTIDINOL-PHOSPHATE AMINOTRANSFERASE"/>
    <property type="match status" value="1"/>
</dbReference>
<keyword evidence="11" id="KW-0175">Coiled coil</keyword>
<feature type="domain" description="Aminotransferase class I/classII large" evidence="12">
    <location>
        <begin position="15"/>
        <end position="333"/>
    </location>
</feature>
<reference evidence="13 14" key="1">
    <citation type="submission" date="2019-03" db="EMBL/GenBank/DDBJ databases">
        <title>Genomic Encyclopedia of Type Strains, Phase IV (KMG-IV): sequencing the most valuable type-strain genomes for metagenomic binning, comparative biology and taxonomic classification.</title>
        <authorList>
            <person name="Goeker M."/>
        </authorList>
    </citation>
    <scope>NUCLEOTIDE SEQUENCE [LARGE SCALE GENOMIC DNA]</scope>
    <source>
        <strain evidence="13 14">DSM 28867</strain>
    </source>
</reference>
<dbReference type="OrthoDB" id="9813612at2"/>
<evidence type="ECO:0000256" key="11">
    <source>
        <dbReference type="SAM" id="Coils"/>
    </source>
</evidence>